<keyword evidence="5" id="KW-1185">Reference proteome</keyword>
<sequence length="353" mass="39586">MNRATLILSILLSIASLHCSTAAQPEKPTAVYAFGDAIFDTGNNNGLITICRADHLPYAAVFNNTNSFGRFSNGLLPVDMLVRDLGIKPLLQPYLNRQNAPEDTLQTGVSFASTCSGFDDLTAAEVGVHTMKKQYSYFEAARETMRQDIGDDDTDDIIRNAIYLISGGTNDMLDNYYAIPIRRYMYTVSAYHDFLLSNLRDFVKKLYKLGARKMGVLGMPPVGCLPLDVAANFGKKNECVEEHNSDAEQYNERLEQYINQFATEMPLLTIVYVDVYNPMMDMKYDLVRYGFDQTIEGCCGSGSWEVGPFCSKYARVCDNATEYLFWDSVHPTQAAYRILAKKFKDTSLSKLLA</sequence>
<protein>
    <submittedName>
        <fullName evidence="4">GDSL esterase/lipase-like protein</fullName>
    </submittedName>
</protein>
<dbReference type="Proteomes" id="UP001567538">
    <property type="component" value="Unassembled WGS sequence"/>
</dbReference>
<dbReference type="SUPFAM" id="SSF52266">
    <property type="entry name" value="SGNH hydrolase"/>
    <property type="match status" value="1"/>
</dbReference>
<organism evidence="4 5">
    <name type="scientific">Salvia divinorum</name>
    <name type="common">Maria pastora</name>
    <name type="synonym">Diviner's sage</name>
    <dbReference type="NCBI Taxonomy" id="28513"/>
    <lineage>
        <taxon>Eukaryota</taxon>
        <taxon>Viridiplantae</taxon>
        <taxon>Streptophyta</taxon>
        <taxon>Embryophyta</taxon>
        <taxon>Tracheophyta</taxon>
        <taxon>Spermatophyta</taxon>
        <taxon>Magnoliopsida</taxon>
        <taxon>eudicotyledons</taxon>
        <taxon>Gunneridae</taxon>
        <taxon>Pentapetalae</taxon>
        <taxon>asterids</taxon>
        <taxon>lamiids</taxon>
        <taxon>Lamiales</taxon>
        <taxon>Lamiaceae</taxon>
        <taxon>Nepetoideae</taxon>
        <taxon>Mentheae</taxon>
        <taxon>Salviinae</taxon>
        <taxon>Salvia</taxon>
        <taxon>Salvia subgen. Calosphace</taxon>
    </lineage>
</organism>
<keyword evidence="2 3" id="KW-0732">Signal</keyword>
<feature type="chain" id="PRO_5044887535" evidence="3">
    <location>
        <begin position="23"/>
        <end position="353"/>
    </location>
</feature>
<evidence type="ECO:0000313" key="5">
    <source>
        <dbReference type="Proteomes" id="UP001567538"/>
    </source>
</evidence>
<evidence type="ECO:0000256" key="3">
    <source>
        <dbReference type="SAM" id="SignalP"/>
    </source>
</evidence>
<evidence type="ECO:0000313" key="4">
    <source>
        <dbReference type="EMBL" id="KAL1535491.1"/>
    </source>
</evidence>
<dbReference type="InterPro" id="IPR050592">
    <property type="entry name" value="GDSL_lipolytic_enzyme"/>
</dbReference>
<dbReference type="PANTHER" id="PTHR45642">
    <property type="entry name" value="GDSL ESTERASE/LIPASE EXL3"/>
    <property type="match status" value="1"/>
</dbReference>
<gene>
    <name evidence="4" type="ORF">AAHA92_28264</name>
</gene>
<evidence type="ECO:0000256" key="1">
    <source>
        <dbReference type="ARBA" id="ARBA00008668"/>
    </source>
</evidence>
<dbReference type="EMBL" id="JBEAFC010000011">
    <property type="protein sequence ID" value="KAL1535491.1"/>
    <property type="molecule type" value="Genomic_DNA"/>
</dbReference>
<dbReference type="CDD" id="cd01837">
    <property type="entry name" value="SGNH_plant_lipase_like"/>
    <property type="match status" value="1"/>
</dbReference>
<dbReference type="InterPro" id="IPR036514">
    <property type="entry name" value="SGNH_hydro_sf"/>
</dbReference>
<dbReference type="InterPro" id="IPR035669">
    <property type="entry name" value="SGNH_plant_lipase-like"/>
</dbReference>
<comment type="caution">
    <text evidence="4">The sequence shown here is derived from an EMBL/GenBank/DDBJ whole genome shotgun (WGS) entry which is preliminary data.</text>
</comment>
<dbReference type="AlphaFoldDB" id="A0ABD1FUJ4"/>
<dbReference type="InterPro" id="IPR001087">
    <property type="entry name" value="GDSL"/>
</dbReference>
<comment type="similarity">
    <text evidence="1">Belongs to the 'GDSL' lipolytic enzyme family.</text>
</comment>
<dbReference type="Pfam" id="PF00657">
    <property type="entry name" value="Lipase_GDSL"/>
    <property type="match status" value="1"/>
</dbReference>
<proteinExistence type="inferred from homology"/>
<dbReference type="Gene3D" id="3.40.50.1110">
    <property type="entry name" value="SGNH hydrolase"/>
    <property type="match status" value="1"/>
</dbReference>
<reference evidence="4 5" key="1">
    <citation type="submission" date="2024-06" db="EMBL/GenBank/DDBJ databases">
        <title>A chromosome level genome sequence of Diviner's sage (Salvia divinorum).</title>
        <authorList>
            <person name="Ford S.A."/>
            <person name="Ro D.-K."/>
            <person name="Ness R.W."/>
            <person name="Phillips M.A."/>
        </authorList>
    </citation>
    <scope>NUCLEOTIDE SEQUENCE [LARGE SCALE GENOMIC DNA]</scope>
    <source>
        <strain evidence="4">SAF-2024a</strain>
        <tissue evidence="4">Leaf</tissue>
    </source>
</reference>
<accession>A0ABD1FUJ4</accession>
<feature type="signal peptide" evidence="3">
    <location>
        <begin position="1"/>
        <end position="22"/>
    </location>
</feature>
<evidence type="ECO:0000256" key="2">
    <source>
        <dbReference type="ARBA" id="ARBA00022729"/>
    </source>
</evidence>
<name>A0ABD1FUJ4_SALDI</name>
<dbReference type="PANTHER" id="PTHR45642:SF139">
    <property type="entry name" value="SGNH HYDROLASE-TYPE ESTERASE DOMAIN-CONTAINING PROTEIN"/>
    <property type="match status" value="1"/>
</dbReference>